<proteinExistence type="predicted"/>
<dbReference type="Proteomes" id="UP000324800">
    <property type="component" value="Unassembled WGS sequence"/>
</dbReference>
<dbReference type="AlphaFoldDB" id="A0A5J4VW01"/>
<evidence type="ECO:0000313" key="2">
    <source>
        <dbReference type="EMBL" id="KAA6386894.1"/>
    </source>
</evidence>
<dbReference type="PANTHER" id="PTHR33477:SF3">
    <property type="entry name" value="P-LOOP NTPASE DOMAIN-CONTAINING PROTEIN LPA1 HOMOLOG 1"/>
    <property type="match status" value="1"/>
</dbReference>
<feature type="region of interest" description="Disordered" evidence="1">
    <location>
        <begin position="323"/>
        <end position="372"/>
    </location>
</feature>
<sequence>MNEKERLQAGYLAQCRIICEHLDKMITECENNRESVLVEGVHLTPDEVARLMQKHPSIVPFIVFISNKLKHTERMAVRAKYLSLDPNHNKYVKNIGNIRIIQKFNLKRAEEFQIPCVDNTNMDRSVDVIHRTLSATLPHLGSIHQSRKYNFSNIQTSPASTIQNNTNNQNIASTNTNTTSINDNIQNQNQNQQQQQSERITGSSFRPTATLMSIFLDARQNNWSAKTALMKIQRRRKSMENGSTPPPSIASTVLYTRSVSLQDTNNGQQRTVSKSPLSVDVKSIGYKRKVIQMKQNKSKLNQVNDDDKIKKIIDKVNQIEKTNDQNKIRQKQDNLRKGNIKDDTKRPTRRRIMKQDQSQLDQKNTSNQNKNMNDLIQLQIEQIIKEEKLLEKKSTSQQPNNPGSFNSKSDLNINPSLIPSLQHSDLIHNQYTNISSEKHLQILQQNFLQELERMPYVSQDVISLFKLEPELAPLFPELLMPPQSSQQFDEQEQEQMKDQIQQVGIEVNNNNQYNNKG</sequence>
<dbReference type="PANTHER" id="PTHR33477">
    <property type="entry name" value="P-LOOP NTPASE DOMAIN-CONTAINING PROTEIN LPA1 HOMOLOG 1"/>
    <property type="match status" value="1"/>
</dbReference>
<gene>
    <name evidence="2" type="ORF">EZS28_017581</name>
</gene>
<feature type="compositionally biased region" description="Low complexity" evidence="1">
    <location>
        <begin position="160"/>
        <end position="197"/>
    </location>
</feature>
<reference evidence="2 3" key="1">
    <citation type="submission" date="2019-03" db="EMBL/GenBank/DDBJ databases">
        <title>Single cell metagenomics reveals metabolic interactions within the superorganism composed of flagellate Streblomastix strix and complex community of Bacteroidetes bacteria on its surface.</title>
        <authorList>
            <person name="Treitli S.C."/>
            <person name="Kolisko M."/>
            <person name="Husnik F."/>
            <person name="Keeling P."/>
            <person name="Hampl V."/>
        </authorList>
    </citation>
    <scope>NUCLEOTIDE SEQUENCE [LARGE SCALE GENOMIC DNA]</scope>
    <source>
        <strain evidence="2">ST1C</strain>
    </source>
</reference>
<feature type="region of interest" description="Disordered" evidence="1">
    <location>
        <begin position="392"/>
        <end position="412"/>
    </location>
</feature>
<feature type="compositionally biased region" description="Polar residues" evidence="1">
    <location>
        <begin position="395"/>
        <end position="412"/>
    </location>
</feature>
<name>A0A5J4VW01_9EUKA</name>
<feature type="compositionally biased region" description="Polar residues" evidence="1">
    <location>
        <begin position="355"/>
        <end position="372"/>
    </location>
</feature>
<organism evidence="2 3">
    <name type="scientific">Streblomastix strix</name>
    <dbReference type="NCBI Taxonomy" id="222440"/>
    <lineage>
        <taxon>Eukaryota</taxon>
        <taxon>Metamonada</taxon>
        <taxon>Preaxostyla</taxon>
        <taxon>Oxymonadida</taxon>
        <taxon>Streblomastigidae</taxon>
        <taxon>Streblomastix</taxon>
    </lineage>
</organism>
<protein>
    <submittedName>
        <fullName evidence="2">Putative 2-phosphoglycerate kinase</fullName>
    </submittedName>
</protein>
<dbReference type="EMBL" id="SNRW01004603">
    <property type="protein sequence ID" value="KAA6386894.1"/>
    <property type="molecule type" value="Genomic_DNA"/>
</dbReference>
<comment type="caution">
    <text evidence="2">The sequence shown here is derived from an EMBL/GenBank/DDBJ whole genome shotgun (WGS) entry which is preliminary data.</text>
</comment>
<evidence type="ECO:0000313" key="3">
    <source>
        <dbReference type="Proteomes" id="UP000324800"/>
    </source>
</evidence>
<dbReference type="GO" id="GO:0016301">
    <property type="term" value="F:kinase activity"/>
    <property type="evidence" value="ECO:0007669"/>
    <property type="project" value="UniProtKB-KW"/>
</dbReference>
<evidence type="ECO:0000256" key="1">
    <source>
        <dbReference type="SAM" id="MobiDB-lite"/>
    </source>
</evidence>
<dbReference type="OrthoDB" id="10263927at2759"/>
<keyword evidence="2" id="KW-0418">Kinase</keyword>
<keyword evidence="2" id="KW-0808">Transferase</keyword>
<feature type="compositionally biased region" description="Basic and acidic residues" evidence="1">
    <location>
        <begin position="323"/>
        <end position="346"/>
    </location>
</feature>
<accession>A0A5J4VW01</accession>
<feature type="region of interest" description="Disordered" evidence="1">
    <location>
        <begin position="160"/>
        <end position="204"/>
    </location>
</feature>